<protein>
    <recommendedName>
        <fullName evidence="1">MOSC domain-containing protein</fullName>
    </recommendedName>
</protein>
<evidence type="ECO:0000313" key="3">
    <source>
        <dbReference type="Proteomes" id="UP000516957"/>
    </source>
</evidence>
<reference evidence="2 3" key="1">
    <citation type="submission" date="2020-07" db="EMBL/GenBank/DDBJ databases">
        <title>Sequencing the genomes of 1000 actinobacteria strains.</title>
        <authorList>
            <person name="Klenk H.-P."/>
        </authorList>
    </citation>
    <scope>NUCLEOTIDE SEQUENCE [LARGE SCALE GENOMIC DNA]</scope>
    <source>
        <strain evidence="2 3">DSM 18965</strain>
    </source>
</reference>
<dbReference type="GO" id="GO:0003824">
    <property type="term" value="F:catalytic activity"/>
    <property type="evidence" value="ECO:0007669"/>
    <property type="project" value="InterPro"/>
</dbReference>
<dbReference type="Gene3D" id="2.40.33.20">
    <property type="entry name" value="PK beta-barrel domain-like"/>
    <property type="match status" value="1"/>
</dbReference>
<dbReference type="SUPFAM" id="SSF50800">
    <property type="entry name" value="PK beta-barrel domain-like"/>
    <property type="match status" value="1"/>
</dbReference>
<dbReference type="Proteomes" id="UP000516957">
    <property type="component" value="Unassembled WGS sequence"/>
</dbReference>
<sequence>MRVSRVGYAAAKGTRHLARDQVVLAADGVVGDRRWCFVDVGARQVLRTVAHPGLVGLLLDDAGDDLVLEAPGRAALRAPAVLSGESVTCDYWGREVALELVDGPFAEAASAHLGRRVRLAQAPAGGVVYGGSVSLVGEGSLAALGGLDPARVRANLVVEGGRAFAEDDWVGRDVAVGSAVLRFTTRTPRCAVLDLDPLTGARGSGVLTALTTLRGTPTLGVDGHVLRPGTVRPGDEVTVVG</sequence>
<accession>A0A7Y9EZD7</accession>
<evidence type="ECO:0000313" key="2">
    <source>
        <dbReference type="EMBL" id="NYD56790.1"/>
    </source>
</evidence>
<keyword evidence="3" id="KW-1185">Reference proteome</keyword>
<dbReference type="EMBL" id="JACCBE010000001">
    <property type="protein sequence ID" value="NYD56790.1"/>
    <property type="molecule type" value="Genomic_DNA"/>
</dbReference>
<dbReference type="Pfam" id="PF03473">
    <property type="entry name" value="MOSC"/>
    <property type="match status" value="1"/>
</dbReference>
<dbReference type="AlphaFoldDB" id="A0A7Y9EZD7"/>
<dbReference type="GO" id="GO:0030170">
    <property type="term" value="F:pyridoxal phosphate binding"/>
    <property type="evidence" value="ECO:0007669"/>
    <property type="project" value="InterPro"/>
</dbReference>
<dbReference type="GO" id="GO:0030151">
    <property type="term" value="F:molybdenum ion binding"/>
    <property type="evidence" value="ECO:0007669"/>
    <property type="project" value="InterPro"/>
</dbReference>
<evidence type="ECO:0000259" key="1">
    <source>
        <dbReference type="PROSITE" id="PS51340"/>
    </source>
</evidence>
<dbReference type="RefSeq" id="WP_179614637.1">
    <property type="nucleotide sequence ID" value="NZ_JACCBE010000001.1"/>
</dbReference>
<dbReference type="PROSITE" id="PS51340">
    <property type="entry name" value="MOSC"/>
    <property type="match status" value="1"/>
</dbReference>
<dbReference type="InterPro" id="IPR005302">
    <property type="entry name" value="MoCF_Sase_C"/>
</dbReference>
<name>A0A7Y9EZD7_9ACTN</name>
<feature type="domain" description="MOSC" evidence="1">
    <location>
        <begin position="99"/>
        <end position="240"/>
    </location>
</feature>
<comment type="caution">
    <text evidence="2">The sequence shown here is derived from an EMBL/GenBank/DDBJ whole genome shotgun (WGS) entry which is preliminary data.</text>
</comment>
<dbReference type="SUPFAM" id="SSF141673">
    <property type="entry name" value="MOSC N-terminal domain-like"/>
    <property type="match status" value="1"/>
</dbReference>
<gene>
    <name evidence="2" type="ORF">BKA08_001028</name>
</gene>
<proteinExistence type="predicted"/>
<dbReference type="InterPro" id="IPR011037">
    <property type="entry name" value="Pyrv_Knase-like_insert_dom_sf"/>
</dbReference>
<organism evidence="2 3">
    <name type="scientific">Nocardioides marinisabuli</name>
    <dbReference type="NCBI Taxonomy" id="419476"/>
    <lineage>
        <taxon>Bacteria</taxon>
        <taxon>Bacillati</taxon>
        <taxon>Actinomycetota</taxon>
        <taxon>Actinomycetes</taxon>
        <taxon>Propionibacteriales</taxon>
        <taxon>Nocardioidaceae</taxon>
        <taxon>Nocardioides</taxon>
    </lineage>
</organism>